<comment type="caution">
    <text evidence="3">The sequence shown here is derived from an EMBL/GenBank/DDBJ whole genome shotgun (WGS) entry which is preliminary data.</text>
</comment>
<name>L1LB46_THEEQ</name>
<dbReference type="VEuPathDB" id="PiroplasmaDB:BEWA_049610"/>
<feature type="compositionally biased region" description="Polar residues" evidence="2">
    <location>
        <begin position="88"/>
        <end position="100"/>
    </location>
</feature>
<proteinExistence type="predicted"/>
<dbReference type="EMBL" id="ACOU01000007">
    <property type="protein sequence ID" value="EKX72494.1"/>
    <property type="molecule type" value="Genomic_DNA"/>
</dbReference>
<organism evidence="3 4">
    <name type="scientific">Theileria equi strain WA</name>
    <dbReference type="NCBI Taxonomy" id="1537102"/>
    <lineage>
        <taxon>Eukaryota</taxon>
        <taxon>Sar</taxon>
        <taxon>Alveolata</taxon>
        <taxon>Apicomplexa</taxon>
        <taxon>Aconoidasida</taxon>
        <taxon>Piroplasmida</taxon>
        <taxon>Theileriidae</taxon>
        <taxon>Theileria</taxon>
    </lineage>
</organism>
<dbReference type="OrthoDB" id="366428at2759"/>
<dbReference type="Proteomes" id="UP000031512">
    <property type="component" value="Unassembled WGS sequence"/>
</dbReference>
<dbReference type="RefSeq" id="XP_004831946.1">
    <property type="nucleotide sequence ID" value="XM_004831889.1"/>
</dbReference>
<sequence length="252" mass="28901">MGDISDIIKGYRLLEEYELSQSLSNLFEAQKGKYEATEEHTADILREFYYKKLAELYKTLGTTSAYSISYNQPNDDQDGSTLDEPHHSSNINPSFNNENKNTTENMLEELESTTKTLESYYEAINRGVWNNSKLNEAFSATYLDEEKWPKASKLLKEASKGDKYRQCLDLLEARDELCRKIIAVQHCLIISTHTSNVASTQSDRKCVPLEPSGEAREQKTPVEAAVTENRKLLQRIELYKNELMRVYENSGN</sequence>
<dbReference type="KEGG" id="beq:BEWA_049610"/>
<keyword evidence="1" id="KW-0175">Coiled coil</keyword>
<feature type="region of interest" description="Disordered" evidence="2">
    <location>
        <begin position="69"/>
        <end position="100"/>
    </location>
</feature>
<protein>
    <submittedName>
        <fullName evidence="3">Uncharacterized protein</fullName>
    </submittedName>
</protein>
<evidence type="ECO:0000313" key="4">
    <source>
        <dbReference type="Proteomes" id="UP000031512"/>
    </source>
</evidence>
<gene>
    <name evidence="3" type="ORF">BEWA_049610</name>
</gene>
<evidence type="ECO:0000313" key="3">
    <source>
        <dbReference type="EMBL" id="EKX72494.1"/>
    </source>
</evidence>
<accession>L1LB46</accession>
<reference evidence="3 4" key="1">
    <citation type="journal article" date="2012" name="BMC Genomics">
        <title>Comparative genomic analysis and phylogenetic position of Theileria equi.</title>
        <authorList>
            <person name="Kappmeyer L.S."/>
            <person name="Thiagarajan M."/>
            <person name="Herndon D.R."/>
            <person name="Ramsay J.D."/>
            <person name="Caler E."/>
            <person name="Djikeng A."/>
            <person name="Gillespie J.J."/>
            <person name="Lau A.O."/>
            <person name="Roalson E.H."/>
            <person name="Silva J.C."/>
            <person name="Silva M.G."/>
            <person name="Suarez C.E."/>
            <person name="Ueti M.W."/>
            <person name="Nene V.M."/>
            <person name="Mealey R.H."/>
            <person name="Knowles D.P."/>
            <person name="Brayton K.A."/>
        </authorList>
    </citation>
    <scope>NUCLEOTIDE SEQUENCE [LARGE SCALE GENOMIC DNA]</scope>
    <source>
        <strain evidence="3 4">WA</strain>
    </source>
</reference>
<evidence type="ECO:0000256" key="1">
    <source>
        <dbReference type="SAM" id="Coils"/>
    </source>
</evidence>
<dbReference type="eggNOG" id="ENOG502TN1H">
    <property type="taxonomic scope" value="Eukaryota"/>
</dbReference>
<keyword evidence="4" id="KW-1185">Reference proteome</keyword>
<dbReference type="GeneID" id="15804211"/>
<feature type="coiled-coil region" evidence="1">
    <location>
        <begin position="222"/>
        <end position="249"/>
    </location>
</feature>
<dbReference type="AlphaFoldDB" id="L1LB46"/>
<evidence type="ECO:0000256" key="2">
    <source>
        <dbReference type="SAM" id="MobiDB-lite"/>
    </source>
</evidence>